<dbReference type="EMBL" id="JABFAF010278288">
    <property type="protein sequence ID" value="MBA0880856.1"/>
    <property type="molecule type" value="Genomic_DNA"/>
</dbReference>
<dbReference type="Proteomes" id="UP000593576">
    <property type="component" value="Unassembled WGS sequence"/>
</dbReference>
<dbReference type="PANTHER" id="PTHR48200">
    <property type="entry name" value="PROTEIN, PUTATIVE-RELATED"/>
    <property type="match status" value="1"/>
</dbReference>
<evidence type="ECO:0000313" key="1">
    <source>
        <dbReference type="EMBL" id="MBA0880856.1"/>
    </source>
</evidence>
<gene>
    <name evidence="1" type="ORF">Goshw_010149</name>
</gene>
<dbReference type="AlphaFoldDB" id="A0A7J9NCQ8"/>
<organism evidence="1 2">
    <name type="scientific">Gossypium schwendimanii</name>
    <name type="common">Cotton</name>
    <dbReference type="NCBI Taxonomy" id="34291"/>
    <lineage>
        <taxon>Eukaryota</taxon>
        <taxon>Viridiplantae</taxon>
        <taxon>Streptophyta</taxon>
        <taxon>Embryophyta</taxon>
        <taxon>Tracheophyta</taxon>
        <taxon>Spermatophyta</taxon>
        <taxon>Magnoliopsida</taxon>
        <taxon>eudicotyledons</taxon>
        <taxon>Gunneridae</taxon>
        <taxon>Pentapetalae</taxon>
        <taxon>rosids</taxon>
        <taxon>malvids</taxon>
        <taxon>Malvales</taxon>
        <taxon>Malvaceae</taxon>
        <taxon>Malvoideae</taxon>
        <taxon>Gossypium</taxon>
    </lineage>
</organism>
<sequence>MTKSSSYSTVNMVIYLIYSMTKWISTYSELLPSIGIPPIADSLLGILRDLIVVHLDARKRVDIFSLSIYGLVIFLRTVGHVDDAVSDLFDRLEKRATPILTILAETFRSLNA</sequence>
<dbReference type="PANTHER" id="PTHR48200:SF1">
    <property type="entry name" value="AMINOTRANSFERASE-LIKE PLANT MOBILE DOMAIN-CONTAINING PROTEIN"/>
    <property type="match status" value="1"/>
</dbReference>
<reference evidence="1 2" key="1">
    <citation type="journal article" date="2019" name="Genome Biol. Evol.">
        <title>Insights into the evolution of the New World diploid cottons (Gossypium, subgenus Houzingenia) based on genome sequencing.</title>
        <authorList>
            <person name="Grover C.E."/>
            <person name="Arick M.A. 2nd"/>
            <person name="Thrash A."/>
            <person name="Conover J.L."/>
            <person name="Sanders W.S."/>
            <person name="Peterson D.G."/>
            <person name="Frelichowski J.E."/>
            <person name="Scheffler J.A."/>
            <person name="Scheffler B.E."/>
            <person name="Wendel J.F."/>
        </authorList>
    </citation>
    <scope>NUCLEOTIDE SEQUENCE [LARGE SCALE GENOMIC DNA]</scope>
    <source>
        <strain evidence="1">1</strain>
        <tissue evidence="1">Leaf</tissue>
    </source>
</reference>
<evidence type="ECO:0000313" key="2">
    <source>
        <dbReference type="Proteomes" id="UP000593576"/>
    </source>
</evidence>
<proteinExistence type="predicted"/>
<name>A0A7J9NCQ8_GOSSC</name>
<accession>A0A7J9NCQ8</accession>
<protein>
    <submittedName>
        <fullName evidence="1">Uncharacterized protein</fullName>
    </submittedName>
</protein>
<comment type="caution">
    <text evidence="1">The sequence shown here is derived from an EMBL/GenBank/DDBJ whole genome shotgun (WGS) entry which is preliminary data.</text>
</comment>
<dbReference type="OrthoDB" id="1430424at2759"/>
<keyword evidence="2" id="KW-1185">Reference proteome</keyword>